<sequence>MPRPQDHDLHHDSWSSPRTVGGLVVMPWPRGRVKMFGYDASGATLRVPEEDPNLGQASCQGSLKLYLEGTCPRRGLAPPRAKCLVRITDVLRTLLS</sequence>
<evidence type="ECO:0000313" key="1">
    <source>
        <dbReference type="EnsemblPlants" id="PGSC0003DMT400093901"/>
    </source>
</evidence>
<protein>
    <submittedName>
        <fullName evidence="1">Uncharacterized protein</fullName>
    </submittedName>
</protein>
<dbReference type="AlphaFoldDB" id="M1DSZ2"/>
<name>M1DSZ2_SOLTU</name>
<dbReference type="Proteomes" id="UP000011115">
    <property type="component" value="Unassembled WGS sequence"/>
</dbReference>
<accession>M1DSZ2</accession>
<proteinExistence type="predicted"/>
<reference evidence="2" key="1">
    <citation type="journal article" date="2011" name="Nature">
        <title>Genome sequence and analysis of the tuber crop potato.</title>
        <authorList>
            <consortium name="The Potato Genome Sequencing Consortium"/>
        </authorList>
    </citation>
    <scope>NUCLEOTIDE SEQUENCE [LARGE SCALE GENOMIC DNA]</scope>
    <source>
        <strain evidence="2">cv. DM1-3 516 R44</strain>
    </source>
</reference>
<evidence type="ECO:0000313" key="2">
    <source>
        <dbReference type="Proteomes" id="UP000011115"/>
    </source>
</evidence>
<dbReference type="PaxDb" id="4113-PGSC0003DMT400093901"/>
<dbReference type="HOGENOM" id="CLU_2363755_0_0_1"/>
<keyword evidence="2" id="KW-1185">Reference proteome</keyword>
<dbReference type="EnsemblPlants" id="PGSC0003DMT400093901">
    <property type="protein sequence ID" value="PGSC0003DMT400093901"/>
    <property type="gene ID" value="PGSC0003DMG400043472"/>
</dbReference>
<dbReference type="InParanoid" id="M1DSZ2"/>
<organism evidence="1 2">
    <name type="scientific">Solanum tuberosum</name>
    <name type="common">Potato</name>
    <dbReference type="NCBI Taxonomy" id="4113"/>
    <lineage>
        <taxon>Eukaryota</taxon>
        <taxon>Viridiplantae</taxon>
        <taxon>Streptophyta</taxon>
        <taxon>Embryophyta</taxon>
        <taxon>Tracheophyta</taxon>
        <taxon>Spermatophyta</taxon>
        <taxon>Magnoliopsida</taxon>
        <taxon>eudicotyledons</taxon>
        <taxon>Gunneridae</taxon>
        <taxon>Pentapetalae</taxon>
        <taxon>asterids</taxon>
        <taxon>lamiids</taxon>
        <taxon>Solanales</taxon>
        <taxon>Solanaceae</taxon>
        <taxon>Solanoideae</taxon>
        <taxon>Solaneae</taxon>
        <taxon>Solanum</taxon>
    </lineage>
</organism>
<dbReference type="Gramene" id="PGSC0003DMT400093901">
    <property type="protein sequence ID" value="PGSC0003DMT400093901"/>
    <property type="gene ID" value="PGSC0003DMG400043472"/>
</dbReference>
<reference evidence="1" key="2">
    <citation type="submission" date="2015-06" db="UniProtKB">
        <authorList>
            <consortium name="EnsemblPlants"/>
        </authorList>
    </citation>
    <scope>IDENTIFICATION</scope>
    <source>
        <strain evidence="1">DM1-3 516 R44</strain>
    </source>
</reference>